<evidence type="ECO:0000259" key="8">
    <source>
        <dbReference type="Pfam" id="PF09335"/>
    </source>
</evidence>
<dbReference type="InterPro" id="IPR032816">
    <property type="entry name" value="VTT_dom"/>
</dbReference>
<protein>
    <recommendedName>
        <fullName evidence="8">VTT domain-containing protein</fullName>
    </recommendedName>
</protein>
<feature type="transmembrane region" description="Helical" evidence="7">
    <location>
        <begin position="73"/>
        <end position="94"/>
    </location>
</feature>
<dbReference type="EMBL" id="WSRP01000025">
    <property type="protein sequence ID" value="MVX57253.1"/>
    <property type="molecule type" value="Genomic_DNA"/>
</dbReference>
<evidence type="ECO:0000256" key="7">
    <source>
        <dbReference type="RuleBase" id="RU367016"/>
    </source>
</evidence>
<organism evidence="9 10">
    <name type="scientific">Parasutterella muris</name>
    <dbReference type="NCBI Taxonomy" id="2565572"/>
    <lineage>
        <taxon>Bacteria</taxon>
        <taxon>Pseudomonadati</taxon>
        <taxon>Pseudomonadota</taxon>
        <taxon>Betaproteobacteria</taxon>
        <taxon>Burkholderiales</taxon>
        <taxon>Sutterellaceae</taxon>
        <taxon>Parasutterella</taxon>
    </lineage>
</organism>
<dbReference type="InterPro" id="IPR032818">
    <property type="entry name" value="DedA-like"/>
</dbReference>
<keyword evidence="6 7" id="KW-0472">Membrane</keyword>
<keyword evidence="3 7" id="KW-1003">Cell membrane</keyword>
<dbReference type="Pfam" id="PF09335">
    <property type="entry name" value="VTT_dom"/>
    <property type="match status" value="1"/>
</dbReference>
<keyword evidence="4 7" id="KW-0812">Transmembrane</keyword>
<dbReference type="Proteomes" id="UP000472580">
    <property type="component" value="Unassembled WGS sequence"/>
</dbReference>
<feature type="transmembrane region" description="Helical" evidence="7">
    <location>
        <begin position="157"/>
        <end position="175"/>
    </location>
</feature>
<feature type="transmembrane region" description="Helical" evidence="7">
    <location>
        <begin position="17"/>
        <end position="39"/>
    </location>
</feature>
<comment type="similarity">
    <text evidence="2 7">Belongs to the DedA family.</text>
</comment>
<feature type="domain" description="VTT" evidence="8">
    <location>
        <begin position="52"/>
        <end position="173"/>
    </location>
</feature>
<sequence length="215" mass="23223">MDFLSVFLELFRNSDQFIAHMAAQYGAYVYLFLFTVYFLETGVAICALLPGDSLIFVTGAAAAAGILNPVAAFFAIALGACVGNTVAYGLGYWLGNKIYDGSIKWIDQDSMAKTKAFFAKHGNLTILLARFVPIVRSFAPLVAGAAKMNRLRFEASGTLGAVLWAGIIVTAGYLFGNIPFIKNNLSLILVGGIVLGLAPFVIGFIVKKWRQHPDR</sequence>
<evidence type="ECO:0000256" key="6">
    <source>
        <dbReference type="ARBA" id="ARBA00023136"/>
    </source>
</evidence>
<dbReference type="RefSeq" id="WP_160335677.1">
    <property type="nucleotide sequence ID" value="NZ_CALPCR010000001.1"/>
</dbReference>
<comment type="caution">
    <text evidence="9">The sequence shown here is derived from an EMBL/GenBank/DDBJ whole genome shotgun (WGS) entry which is preliminary data.</text>
</comment>
<evidence type="ECO:0000313" key="9">
    <source>
        <dbReference type="EMBL" id="MVX57253.1"/>
    </source>
</evidence>
<name>A0A6L6YKF6_9BURK</name>
<evidence type="ECO:0000256" key="5">
    <source>
        <dbReference type="ARBA" id="ARBA00022989"/>
    </source>
</evidence>
<keyword evidence="10" id="KW-1185">Reference proteome</keyword>
<dbReference type="PANTHER" id="PTHR30353:SF0">
    <property type="entry name" value="TRANSMEMBRANE PROTEIN"/>
    <property type="match status" value="1"/>
</dbReference>
<dbReference type="PANTHER" id="PTHR30353">
    <property type="entry name" value="INNER MEMBRANE PROTEIN DEDA-RELATED"/>
    <property type="match status" value="1"/>
</dbReference>
<dbReference type="GO" id="GO:0005886">
    <property type="term" value="C:plasma membrane"/>
    <property type="evidence" value="ECO:0007669"/>
    <property type="project" value="UniProtKB-SubCell"/>
</dbReference>
<evidence type="ECO:0000256" key="3">
    <source>
        <dbReference type="ARBA" id="ARBA00022475"/>
    </source>
</evidence>
<evidence type="ECO:0000256" key="4">
    <source>
        <dbReference type="ARBA" id="ARBA00022692"/>
    </source>
</evidence>
<proteinExistence type="inferred from homology"/>
<dbReference type="OrthoDB" id="9813426at2"/>
<keyword evidence="5 7" id="KW-1133">Transmembrane helix</keyword>
<evidence type="ECO:0000256" key="1">
    <source>
        <dbReference type="ARBA" id="ARBA00004651"/>
    </source>
</evidence>
<comment type="subcellular location">
    <subcellularLocation>
        <location evidence="1 7">Cell membrane</location>
        <topology evidence="1 7">Multi-pass membrane protein</topology>
    </subcellularLocation>
</comment>
<accession>A0A6L6YKF6</accession>
<dbReference type="AlphaFoldDB" id="A0A6L6YKF6"/>
<evidence type="ECO:0000256" key="2">
    <source>
        <dbReference type="ARBA" id="ARBA00010792"/>
    </source>
</evidence>
<gene>
    <name evidence="9" type="ORF">E5987_08565</name>
</gene>
<feature type="transmembrane region" description="Helical" evidence="7">
    <location>
        <begin position="187"/>
        <end position="206"/>
    </location>
</feature>
<evidence type="ECO:0000313" key="10">
    <source>
        <dbReference type="Proteomes" id="UP000472580"/>
    </source>
</evidence>
<reference evidence="9 10" key="1">
    <citation type="submission" date="2019-12" db="EMBL/GenBank/DDBJ databases">
        <title>Microbes associate with the intestines of laboratory mice.</title>
        <authorList>
            <person name="Navarre W."/>
            <person name="Wong E."/>
        </authorList>
    </citation>
    <scope>NUCLEOTIDE SEQUENCE [LARGE SCALE GENOMIC DNA]</scope>
    <source>
        <strain evidence="9 10">NM82_D38</strain>
    </source>
</reference>